<evidence type="ECO:0000256" key="7">
    <source>
        <dbReference type="ARBA" id="ARBA00049047"/>
    </source>
</evidence>
<comment type="pathway">
    <text evidence="1">Amino-acid biosynthesis; L-tryptophan biosynthesis; L-tryptophan from chorismate: step 5/5.</text>
</comment>
<dbReference type="EMBL" id="JAPQKP010000002">
    <property type="protein sequence ID" value="KAJ5205708.1"/>
    <property type="molecule type" value="Genomic_DNA"/>
</dbReference>
<organism evidence="8 9">
    <name type="scientific">Penicillium cf. griseofulvum</name>
    <dbReference type="NCBI Taxonomy" id="2972120"/>
    <lineage>
        <taxon>Eukaryota</taxon>
        <taxon>Fungi</taxon>
        <taxon>Dikarya</taxon>
        <taxon>Ascomycota</taxon>
        <taxon>Pezizomycotina</taxon>
        <taxon>Eurotiomycetes</taxon>
        <taxon>Eurotiomycetidae</taxon>
        <taxon>Eurotiales</taxon>
        <taxon>Aspergillaceae</taxon>
        <taxon>Penicillium</taxon>
    </lineage>
</organism>
<evidence type="ECO:0000313" key="9">
    <source>
        <dbReference type="Proteomes" id="UP001150879"/>
    </source>
</evidence>
<accession>A0A9W9MQS5</accession>
<proteinExistence type="predicted"/>
<evidence type="ECO:0000256" key="3">
    <source>
        <dbReference type="ARBA" id="ARBA00022605"/>
    </source>
</evidence>
<reference evidence="8" key="1">
    <citation type="submission" date="2022-11" db="EMBL/GenBank/DDBJ databases">
        <authorList>
            <person name="Petersen C."/>
        </authorList>
    </citation>
    <scope>NUCLEOTIDE SEQUENCE</scope>
    <source>
        <strain evidence="8">IBT 16849</strain>
    </source>
</reference>
<dbReference type="InterPro" id="IPR011060">
    <property type="entry name" value="RibuloseP-bd_barrel"/>
</dbReference>
<dbReference type="InterPro" id="IPR013785">
    <property type="entry name" value="Aldolase_TIM"/>
</dbReference>
<keyword evidence="9" id="KW-1185">Reference proteome</keyword>
<gene>
    <name evidence="8" type="ORF">N7472_002156</name>
</gene>
<dbReference type="AlphaFoldDB" id="A0A9W9MQS5"/>
<keyword evidence="3" id="KW-0028">Amino-acid biosynthesis</keyword>
<dbReference type="EC" id="4.2.1.20" evidence="2"/>
<evidence type="ECO:0000313" key="8">
    <source>
        <dbReference type="EMBL" id="KAJ5205708.1"/>
    </source>
</evidence>
<comment type="catalytic activity">
    <reaction evidence="7">
        <text>(1S,2R)-1-C-(indol-3-yl)glycerol 3-phosphate + L-serine = D-glyceraldehyde 3-phosphate + L-tryptophan + H2O</text>
        <dbReference type="Rhea" id="RHEA:10532"/>
        <dbReference type="ChEBI" id="CHEBI:15377"/>
        <dbReference type="ChEBI" id="CHEBI:33384"/>
        <dbReference type="ChEBI" id="CHEBI:57912"/>
        <dbReference type="ChEBI" id="CHEBI:58866"/>
        <dbReference type="ChEBI" id="CHEBI:59776"/>
        <dbReference type="EC" id="4.2.1.20"/>
    </reaction>
</comment>
<evidence type="ECO:0000256" key="1">
    <source>
        <dbReference type="ARBA" id="ARBA00004733"/>
    </source>
</evidence>
<keyword evidence="5" id="KW-0057">Aromatic amino acid biosynthesis</keyword>
<reference evidence="8" key="2">
    <citation type="journal article" date="2023" name="IMA Fungus">
        <title>Comparative genomic study of the Penicillium genus elucidates a diverse pangenome and 15 lateral gene transfer events.</title>
        <authorList>
            <person name="Petersen C."/>
            <person name="Sorensen T."/>
            <person name="Nielsen M.R."/>
            <person name="Sondergaard T.E."/>
            <person name="Sorensen J.L."/>
            <person name="Fitzpatrick D.A."/>
            <person name="Frisvad J.C."/>
            <person name="Nielsen K.L."/>
        </authorList>
    </citation>
    <scope>NUCLEOTIDE SEQUENCE</scope>
    <source>
        <strain evidence="8">IBT 16849</strain>
    </source>
</reference>
<dbReference type="Pfam" id="PF00290">
    <property type="entry name" value="Trp_syntA"/>
    <property type="match status" value="1"/>
</dbReference>
<dbReference type="SUPFAM" id="SSF51366">
    <property type="entry name" value="Ribulose-phoshate binding barrel"/>
    <property type="match status" value="1"/>
</dbReference>
<keyword evidence="6" id="KW-0456">Lyase</keyword>
<name>A0A9W9MQS5_9EURO</name>
<evidence type="ECO:0000256" key="4">
    <source>
        <dbReference type="ARBA" id="ARBA00022822"/>
    </source>
</evidence>
<protein>
    <recommendedName>
        <fullName evidence="2">tryptophan synthase</fullName>
        <ecNumber evidence="2">4.2.1.20</ecNumber>
    </recommendedName>
</protein>
<keyword evidence="4" id="KW-0822">Tryptophan biosynthesis</keyword>
<dbReference type="GO" id="GO:0004834">
    <property type="term" value="F:tryptophan synthase activity"/>
    <property type="evidence" value="ECO:0007669"/>
    <property type="project" value="UniProtKB-EC"/>
</dbReference>
<sequence length="116" mass="12724">MVNSARKQDLAVPVLGYFNPMRAYEYGEQKLLRDCKAAGVDGLVIVDVPSDDATVVYSSHCLLYSERSNENSLQNRRLISLYCSIGSPIISILENATPETGAQKVKGVLSSSCWTH</sequence>
<comment type="caution">
    <text evidence="8">The sequence shown here is derived from an EMBL/GenBank/DDBJ whole genome shotgun (WGS) entry which is preliminary data.</text>
</comment>
<dbReference type="Gene3D" id="3.20.20.70">
    <property type="entry name" value="Aldolase class I"/>
    <property type="match status" value="1"/>
</dbReference>
<dbReference type="Proteomes" id="UP001150879">
    <property type="component" value="Unassembled WGS sequence"/>
</dbReference>
<dbReference type="OrthoDB" id="10050244at2759"/>
<dbReference type="InterPro" id="IPR002028">
    <property type="entry name" value="Trp_synthase_suA"/>
</dbReference>
<evidence type="ECO:0000256" key="2">
    <source>
        <dbReference type="ARBA" id="ARBA00012043"/>
    </source>
</evidence>
<evidence type="ECO:0000256" key="5">
    <source>
        <dbReference type="ARBA" id="ARBA00023141"/>
    </source>
</evidence>
<evidence type="ECO:0000256" key="6">
    <source>
        <dbReference type="ARBA" id="ARBA00023239"/>
    </source>
</evidence>